<protein>
    <submittedName>
        <fullName evidence="2">Uncharacterized protein</fullName>
    </submittedName>
</protein>
<feature type="transmembrane region" description="Helical" evidence="1">
    <location>
        <begin position="31"/>
        <end position="51"/>
    </location>
</feature>
<evidence type="ECO:0000313" key="3">
    <source>
        <dbReference type="Proteomes" id="UP000007129"/>
    </source>
</evidence>
<keyword evidence="1" id="KW-0812">Transmembrane</keyword>
<evidence type="ECO:0000313" key="2">
    <source>
        <dbReference type="EMBL" id="EKG18177.1"/>
    </source>
</evidence>
<dbReference type="Proteomes" id="UP000007129">
    <property type="component" value="Unassembled WGS sequence"/>
</dbReference>
<dbReference type="VEuPathDB" id="FungiDB:MPH_04566"/>
<comment type="caution">
    <text evidence="2">The sequence shown here is derived from an EMBL/GenBank/DDBJ whole genome shotgun (WGS) entry which is preliminary data.</text>
</comment>
<accession>K2RZN9</accession>
<dbReference type="InParanoid" id="K2RZN9"/>
<evidence type="ECO:0000256" key="1">
    <source>
        <dbReference type="SAM" id="Phobius"/>
    </source>
</evidence>
<name>K2RZN9_MACPH</name>
<gene>
    <name evidence="2" type="ORF">MPH_04566</name>
</gene>
<dbReference type="EMBL" id="AHHD01000215">
    <property type="protein sequence ID" value="EKG18177.1"/>
    <property type="molecule type" value="Genomic_DNA"/>
</dbReference>
<organism evidence="2 3">
    <name type="scientific">Macrophomina phaseolina (strain MS6)</name>
    <name type="common">Charcoal rot fungus</name>
    <dbReference type="NCBI Taxonomy" id="1126212"/>
    <lineage>
        <taxon>Eukaryota</taxon>
        <taxon>Fungi</taxon>
        <taxon>Dikarya</taxon>
        <taxon>Ascomycota</taxon>
        <taxon>Pezizomycotina</taxon>
        <taxon>Dothideomycetes</taxon>
        <taxon>Dothideomycetes incertae sedis</taxon>
        <taxon>Botryosphaeriales</taxon>
        <taxon>Botryosphaeriaceae</taxon>
        <taxon>Macrophomina</taxon>
    </lineage>
</organism>
<proteinExistence type="predicted"/>
<keyword evidence="1" id="KW-0472">Membrane</keyword>
<dbReference type="HOGENOM" id="CLU_1224971_0_0_1"/>
<sequence>MHVTSGIFMTSRRLWNELIPDLSARVRRNRLPAHFSVLVMIGAGIVVFRYGSAAKGAKGGSVSTLATFTGRKSAPLEVKCFIDLPEMRRFKESGKGCFRKFSSLVLGENPQVRPRKLEEQKDTGSRTVLTRPAKCDSGCLRSMGLNRTDVRANPRCATLLKFRLVTAGGAITLLIFTQSWQERKVSFGSFFGSQTPKTAWHAPYISQCLDPSSDEAGRMCKSTVWF</sequence>
<reference evidence="2 3" key="1">
    <citation type="journal article" date="2012" name="BMC Genomics">
        <title>Tools to kill: Genome of one of the most destructive plant pathogenic fungi Macrophomina phaseolina.</title>
        <authorList>
            <person name="Islam M.S."/>
            <person name="Haque M.S."/>
            <person name="Islam M.M."/>
            <person name="Emdad E.M."/>
            <person name="Halim A."/>
            <person name="Hossen Q.M.M."/>
            <person name="Hossain M.Z."/>
            <person name="Ahmed B."/>
            <person name="Rahim S."/>
            <person name="Rahman M.S."/>
            <person name="Alam M.M."/>
            <person name="Hou S."/>
            <person name="Wan X."/>
            <person name="Saito J.A."/>
            <person name="Alam M."/>
        </authorList>
    </citation>
    <scope>NUCLEOTIDE SEQUENCE [LARGE SCALE GENOMIC DNA]</scope>
    <source>
        <strain evidence="2 3">MS6</strain>
    </source>
</reference>
<keyword evidence="1" id="KW-1133">Transmembrane helix</keyword>
<dbReference type="AlphaFoldDB" id="K2RZN9"/>